<evidence type="ECO:0000256" key="3">
    <source>
        <dbReference type="SAM" id="MobiDB-lite"/>
    </source>
</evidence>
<feature type="region of interest" description="Disordered" evidence="3">
    <location>
        <begin position="53"/>
        <end position="74"/>
    </location>
</feature>
<evidence type="ECO:0000313" key="6">
    <source>
        <dbReference type="EMBL" id="PQJ28968.1"/>
    </source>
</evidence>
<keyword evidence="4" id="KW-0732">Signal</keyword>
<feature type="domain" description="EF-hand" evidence="5">
    <location>
        <begin position="375"/>
        <end position="410"/>
    </location>
</feature>
<proteinExistence type="predicted"/>
<feature type="signal peptide" evidence="4">
    <location>
        <begin position="1"/>
        <end position="19"/>
    </location>
</feature>
<dbReference type="InterPro" id="IPR002048">
    <property type="entry name" value="EF_hand_dom"/>
</dbReference>
<dbReference type="Proteomes" id="UP000239907">
    <property type="component" value="Unassembled WGS sequence"/>
</dbReference>
<feature type="region of interest" description="Disordered" evidence="3">
    <location>
        <begin position="408"/>
        <end position="436"/>
    </location>
</feature>
<evidence type="ECO:0000256" key="2">
    <source>
        <dbReference type="ARBA" id="ARBA00022837"/>
    </source>
</evidence>
<evidence type="ECO:0000313" key="7">
    <source>
        <dbReference type="Proteomes" id="UP000239907"/>
    </source>
</evidence>
<dbReference type="SUPFAM" id="SSF47473">
    <property type="entry name" value="EF-hand"/>
    <property type="match status" value="2"/>
</dbReference>
<evidence type="ECO:0000256" key="4">
    <source>
        <dbReference type="SAM" id="SignalP"/>
    </source>
</evidence>
<dbReference type="PROSITE" id="PS50222">
    <property type="entry name" value="EF_HAND_2"/>
    <property type="match status" value="2"/>
</dbReference>
<protein>
    <recommendedName>
        <fullName evidence="5">EF-hand domain-containing protein</fullName>
    </recommendedName>
</protein>
<dbReference type="Gene3D" id="1.10.238.10">
    <property type="entry name" value="EF-hand"/>
    <property type="match status" value="2"/>
</dbReference>
<keyword evidence="7" id="KW-1185">Reference proteome</keyword>
<name>A0A2S7U1W1_9BACT</name>
<keyword evidence="2" id="KW-0106">Calcium</keyword>
<dbReference type="AlphaFoldDB" id="A0A2S7U1W1"/>
<evidence type="ECO:0000259" key="5">
    <source>
        <dbReference type="PROSITE" id="PS50222"/>
    </source>
</evidence>
<evidence type="ECO:0000256" key="1">
    <source>
        <dbReference type="ARBA" id="ARBA00022737"/>
    </source>
</evidence>
<keyword evidence="1" id="KW-0677">Repeat</keyword>
<dbReference type="EMBL" id="MQWA01000001">
    <property type="protein sequence ID" value="PQJ28968.1"/>
    <property type="molecule type" value="Genomic_DNA"/>
</dbReference>
<dbReference type="InterPro" id="IPR050145">
    <property type="entry name" value="Centrin_CML-like"/>
</dbReference>
<dbReference type="RefSeq" id="WP_105043459.1">
    <property type="nucleotide sequence ID" value="NZ_MQWA01000001.1"/>
</dbReference>
<organism evidence="6 7">
    <name type="scientific">Rubritalea profundi</name>
    <dbReference type="NCBI Taxonomy" id="1658618"/>
    <lineage>
        <taxon>Bacteria</taxon>
        <taxon>Pseudomonadati</taxon>
        <taxon>Verrucomicrobiota</taxon>
        <taxon>Verrucomicrobiia</taxon>
        <taxon>Verrucomicrobiales</taxon>
        <taxon>Rubritaleaceae</taxon>
        <taxon>Rubritalea</taxon>
    </lineage>
</organism>
<dbReference type="SMART" id="SM00054">
    <property type="entry name" value="EFh"/>
    <property type="match status" value="4"/>
</dbReference>
<feature type="compositionally biased region" description="Basic residues" evidence="3">
    <location>
        <begin position="423"/>
        <end position="436"/>
    </location>
</feature>
<accession>A0A2S7U1W1</accession>
<feature type="domain" description="EF-hand" evidence="5">
    <location>
        <begin position="18"/>
        <end position="53"/>
    </location>
</feature>
<dbReference type="PROSITE" id="PS00018">
    <property type="entry name" value="EF_HAND_1"/>
    <property type="match status" value="1"/>
</dbReference>
<sequence length="436" mass="48986">MKSSLIFIATFLWALTAQAAPRMNAMVVHFDLDSNGSLSASELKDLARSLGEIFEPDSPQKTPSQPPSEKLETYVETETKALPTERELYEESIAEARQVALDWCDTDENRKISREEKQRIVEALRGDIKGTELGSKDTAMIETFLLAFNQDGSKVLSTQERLEAVRFIETYYTKTPEEFAELQDKCIKQVDQNDDWLLSPAEKKRASELLRAITKETDISDELIFAFDFDENETLSTAERNRAMQLIEDYFRPIPLTAVEKSTGESSDAPSEHSLDLEYIAASFLKDHDVDISQSLNYDELVAALNQAKLDGLFRTRSLTVQSLRAERVSKIRRIRAELMQYFDQDSNESLSKGEIVQARDALRGRIRGKRVGENDDAMVAKVITAFDTDGSGTVSVGERDAAIKSIGRHFQPVPLESGGGKPNKKKSKKVKPKEN</sequence>
<dbReference type="PANTHER" id="PTHR23050">
    <property type="entry name" value="CALCIUM BINDING PROTEIN"/>
    <property type="match status" value="1"/>
</dbReference>
<dbReference type="InterPro" id="IPR011992">
    <property type="entry name" value="EF-hand-dom_pair"/>
</dbReference>
<gene>
    <name evidence="6" type="ORF">BSZ32_11025</name>
</gene>
<comment type="caution">
    <text evidence="6">The sequence shown here is derived from an EMBL/GenBank/DDBJ whole genome shotgun (WGS) entry which is preliminary data.</text>
</comment>
<dbReference type="InterPro" id="IPR018247">
    <property type="entry name" value="EF_Hand_1_Ca_BS"/>
</dbReference>
<feature type="chain" id="PRO_5015773160" description="EF-hand domain-containing protein" evidence="4">
    <location>
        <begin position="20"/>
        <end position="436"/>
    </location>
</feature>
<reference evidence="6 7" key="1">
    <citation type="submission" date="2016-12" db="EMBL/GenBank/DDBJ databases">
        <title>Study of bacterial adaptation to deep sea.</title>
        <authorList>
            <person name="Song J."/>
            <person name="Yoshizawa S."/>
            <person name="Kogure K."/>
        </authorList>
    </citation>
    <scope>NUCLEOTIDE SEQUENCE [LARGE SCALE GENOMIC DNA]</scope>
    <source>
        <strain evidence="6 7">SAORIC-165</strain>
    </source>
</reference>
<dbReference type="GO" id="GO:0005509">
    <property type="term" value="F:calcium ion binding"/>
    <property type="evidence" value="ECO:0007669"/>
    <property type="project" value="InterPro"/>
</dbReference>